<dbReference type="AlphaFoldDB" id="A0A7D9D274"/>
<sequence>MPNPQSPVLKSKLVNSWSLYALIVIPMCIAAVIGMTRVDLSSPLGISAMIQLSVRLAVPWLFIAFAASSLAAVFPGSFSRWLLRNRRIIGLCFATGMAWQLFFILWMVIGFWDYYIEEAYSYFDLAEQLPGYLLLIAMTVTSFRPGRSKLSARQWKLLHKGGIYFIWGVVWSTYWFELFYYEDIQVIDYVYYWAGFAAWGVRMLAWSKKRDPQPATWPTGHFRS</sequence>
<evidence type="ECO:0008006" key="3">
    <source>
        <dbReference type="Google" id="ProtNLM"/>
    </source>
</evidence>
<accession>A0A7D9D274</accession>
<evidence type="ECO:0000313" key="2">
    <source>
        <dbReference type="EMBL" id="VUX55337.1"/>
    </source>
</evidence>
<feature type="transmembrane region" description="Helical" evidence="1">
    <location>
        <begin position="88"/>
        <end position="109"/>
    </location>
</feature>
<keyword evidence="1" id="KW-1133">Transmembrane helix</keyword>
<feature type="transmembrane region" description="Helical" evidence="1">
    <location>
        <begin position="189"/>
        <end position="205"/>
    </location>
</feature>
<keyword evidence="1" id="KW-0472">Membrane</keyword>
<protein>
    <recommendedName>
        <fullName evidence="3">Ferric oxidoreductase domain-containing protein</fullName>
    </recommendedName>
</protein>
<gene>
    <name evidence="2" type="ORF">JTBM06_V1_10056</name>
</gene>
<feature type="transmembrane region" description="Helical" evidence="1">
    <location>
        <begin position="129"/>
        <end position="145"/>
    </location>
</feature>
<reference evidence="2" key="1">
    <citation type="submission" date="2019-07" db="EMBL/GenBank/DDBJ databases">
        <authorList>
            <person name="Weber M."/>
            <person name="Kostadinov I."/>
            <person name="Kostadinov D I."/>
        </authorList>
    </citation>
    <scope>NUCLEOTIDE SEQUENCE</scope>
    <source>
        <strain evidence="2">Gfbio:sag-sample-m06:053724c1-46a9-4a36-b237-ea2bf867836b</strain>
    </source>
</reference>
<dbReference type="EMBL" id="LR633967">
    <property type="protein sequence ID" value="VUX55337.1"/>
    <property type="molecule type" value="Genomic_DNA"/>
</dbReference>
<organism evidence="2">
    <name type="scientific">uncultured Woeseiaceae bacterium</name>
    <dbReference type="NCBI Taxonomy" id="1983305"/>
    <lineage>
        <taxon>Bacteria</taxon>
        <taxon>Pseudomonadati</taxon>
        <taxon>Pseudomonadota</taxon>
        <taxon>Gammaproteobacteria</taxon>
        <taxon>Woeseiales</taxon>
        <taxon>Woeseiaceae</taxon>
        <taxon>environmental samples</taxon>
    </lineage>
</organism>
<evidence type="ECO:0000256" key="1">
    <source>
        <dbReference type="SAM" id="Phobius"/>
    </source>
</evidence>
<proteinExistence type="predicted"/>
<feature type="transmembrane region" description="Helical" evidence="1">
    <location>
        <begin position="157"/>
        <end position="177"/>
    </location>
</feature>
<feature type="transmembrane region" description="Helical" evidence="1">
    <location>
        <begin position="56"/>
        <end position="76"/>
    </location>
</feature>
<name>A0A7D9D274_9GAMM</name>
<keyword evidence="1" id="KW-0812">Transmembrane</keyword>
<feature type="transmembrane region" description="Helical" evidence="1">
    <location>
        <begin position="17"/>
        <end position="36"/>
    </location>
</feature>